<dbReference type="PANTHER" id="PTHR42732:SF2">
    <property type="entry name" value="BETA-MANNOSIDASE"/>
    <property type="match status" value="1"/>
</dbReference>
<dbReference type="InterPro" id="IPR036156">
    <property type="entry name" value="Beta-gal/glucu_dom_sf"/>
</dbReference>
<proteinExistence type="inferred from homology"/>
<dbReference type="Gene3D" id="3.20.20.80">
    <property type="entry name" value="Glycosidases"/>
    <property type="match status" value="1"/>
</dbReference>
<dbReference type="GO" id="GO:0004553">
    <property type="term" value="F:hydrolase activity, hydrolyzing O-glycosyl compounds"/>
    <property type="evidence" value="ECO:0007669"/>
    <property type="project" value="InterPro"/>
</dbReference>
<keyword evidence="7" id="KW-1185">Reference proteome</keyword>
<dbReference type="RefSeq" id="WP_209703978.1">
    <property type="nucleotide sequence ID" value="NZ_JAFIDA010000001.1"/>
</dbReference>
<evidence type="ECO:0000256" key="3">
    <source>
        <dbReference type="ARBA" id="ARBA00023295"/>
    </source>
</evidence>
<dbReference type="SUPFAM" id="SSF49303">
    <property type="entry name" value="beta-Galactosidase/glucuronidase domain"/>
    <property type="match status" value="1"/>
</dbReference>
<dbReference type="InterPro" id="IPR051913">
    <property type="entry name" value="GH2_Domain-Containing"/>
</dbReference>
<comment type="caution">
    <text evidence="6">The sequence shown here is derived from an EMBL/GenBank/DDBJ whole genome shotgun (WGS) entry which is preliminary data.</text>
</comment>
<protein>
    <recommendedName>
        <fullName evidence="8">Glycoside hydrolase family 2</fullName>
    </recommendedName>
</protein>
<organism evidence="6 7">
    <name type="scientific">Leucobacter exalbidus</name>
    <dbReference type="NCBI Taxonomy" id="662960"/>
    <lineage>
        <taxon>Bacteria</taxon>
        <taxon>Bacillati</taxon>
        <taxon>Actinomycetota</taxon>
        <taxon>Actinomycetes</taxon>
        <taxon>Micrococcales</taxon>
        <taxon>Microbacteriaceae</taxon>
        <taxon>Leucobacter</taxon>
    </lineage>
</organism>
<accession>A0A940PRF3</accession>
<dbReference type="GO" id="GO:0005975">
    <property type="term" value="P:carbohydrate metabolic process"/>
    <property type="evidence" value="ECO:0007669"/>
    <property type="project" value="InterPro"/>
</dbReference>
<dbReference type="InterPro" id="IPR017853">
    <property type="entry name" value="GH"/>
</dbReference>
<dbReference type="SUPFAM" id="SSF51445">
    <property type="entry name" value="(Trans)glycosidases"/>
    <property type="match status" value="1"/>
</dbReference>
<dbReference type="Proteomes" id="UP000675163">
    <property type="component" value="Unassembled WGS sequence"/>
</dbReference>
<evidence type="ECO:0000259" key="5">
    <source>
        <dbReference type="Pfam" id="PF02836"/>
    </source>
</evidence>
<comment type="similarity">
    <text evidence="1">Belongs to the glycosyl hydrolase 2 family.</text>
</comment>
<dbReference type="AlphaFoldDB" id="A0A940PRF3"/>
<evidence type="ECO:0008006" key="8">
    <source>
        <dbReference type="Google" id="ProtNLM"/>
    </source>
</evidence>
<evidence type="ECO:0000313" key="7">
    <source>
        <dbReference type="Proteomes" id="UP000675163"/>
    </source>
</evidence>
<name>A0A940PRF3_9MICO</name>
<dbReference type="Gene3D" id="2.60.40.10">
    <property type="entry name" value="Immunoglobulins"/>
    <property type="match status" value="1"/>
</dbReference>
<dbReference type="Gene3D" id="2.60.120.260">
    <property type="entry name" value="Galactose-binding domain-like"/>
    <property type="match status" value="1"/>
</dbReference>
<dbReference type="EMBL" id="JAFIDA010000001">
    <property type="protein sequence ID" value="MBP1324860.1"/>
    <property type="molecule type" value="Genomic_DNA"/>
</dbReference>
<evidence type="ECO:0000259" key="4">
    <source>
        <dbReference type="Pfam" id="PF00703"/>
    </source>
</evidence>
<dbReference type="PANTHER" id="PTHR42732">
    <property type="entry name" value="BETA-GALACTOSIDASE"/>
    <property type="match status" value="1"/>
</dbReference>
<evidence type="ECO:0000256" key="1">
    <source>
        <dbReference type="ARBA" id="ARBA00007401"/>
    </source>
</evidence>
<keyword evidence="3" id="KW-0326">Glycosidase</keyword>
<dbReference type="Pfam" id="PF00703">
    <property type="entry name" value="Glyco_hydro_2"/>
    <property type="match status" value="1"/>
</dbReference>
<dbReference type="SUPFAM" id="SSF49785">
    <property type="entry name" value="Galactose-binding domain-like"/>
    <property type="match status" value="1"/>
</dbReference>
<dbReference type="InterPro" id="IPR006102">
    <property type="entry name" value="Ig-like_GH2"/>
</dbReference>
<evidence type="ECO:0000313" key="6">
    <source>
        <dbReference type="EMBL" id="MBP1324860.1"/>
    </source>
</evidence>
<keyword evidence="2" id="KW-0378">Hydrolase</keyword>
<dbReference type="Pfam" id="PF02836">
    <property type="entry name" value="Glyco_hydro_2_C"/>
    <property type="match status" value="1"/>
</dbReference>
<reference evidence="6" key="1">
    <citation type="submission" date="2021-02" db="EMBL/GenBank/DDBJ databases">
        <title>Sequencing the genomes of 1000 actinobacteria strains.</title>
        <authorList>
            <person name="Klenk H.-P."/>
        </authorList>
    </citation>
    <scope>NUCLEOTIDE SEQUENCE</scope>
    <source>
        <strain evidence="6">DSM 22850</strain>
    </source>
</reference>
<dbReference type="InterPro" id="IPR006103">
    <property type="entry name" value="Glyco_hydro_2_cat"/>
</dbReference>
<evidence type="ECO:0000256" key="2">
    <source>
        <dbReference type="ARBA" id="ARBA00022801"/>
    </source>
</evidence>
<feature type="domain" description="Glycoside hydrolase family 2 immunoglobulin-like beta-sandwich" evidence="4">
    <location>
        <begin position="187"/>
        <end position="278"/>
    </location>
</feature>
<dbReference type="InterPro" id="IPR013783">
    <property type="entry name" value="Ig-like_fold"/>
</dbReference>
<dbReference type="InterPro" id="IPR008979">
    <property type="entry name" value="Galactose-bd-like_sf"/>
</dbReference>
<feature type="domain" description="Glycoside hydrolase family 2 catalytic" evidence="5">
    <location>
        <begin position="322"/>
        <end position="458"/>
    </location>
</feature>
<gene>
    <name evidence="6" type="ORF">JOF28_000092</name>
</gene>
<sequence>MTSPVASAFGYAADIPLAEYPRPQLARDSYLCLNGHWNYAFTAEAQPPAAWDGEILVPYSPEAQLSGVGRQLDPTEYLWYERTLKLPAGFRKERLLLHFGAVDQDCVVYLDGVQVGAHEGGYLPFTVDLTHAIGDDRAAHTLRVRVRDVTDQSYRSRGKQSLNRGGIWYTPQSGIWQTVWLESVAEAHVERLQIRPVLTDNPAESFAEITVHAPAATVPVEVIISESGVEVARAQGPAGETLRLPIPEVRPWSPADPFLYDVEVRLCDDVVTSYLGMRSVGIAPDALGKPRMMLNGTPYFHCGVLDQGYWPDGLYTPANDAALVRDIQAMKDLGFTMLRKHIKIEPLRWYYHCDRLGMLVWQDMVSGGERYKPLVITAPVLSPIKFNDRRYGLFGRADAAGRAEFLAELDATIELLQNAPSVVTWVPFNEAWGQFDANEVAQRVRRLDPDRIIDHASGWHDQGGGQLRSLHVYFRPIKPRRNWGADGRAVVVSEYGGYALRLPGHEFSEREFGYRRYATGAELTAAYAALHREQIAPAIDAGLSAMVYTQLSDVEDELNGILTYDRTVTKVDARVLRQVNQELHDRFAAATAGMETAVGSGSAATLPPVSPGAVAHPGRAAAAGGAVNGAAS</sequence>